<organism evidence="2 3">
    <name type="scientific">Crotalus adamanteus</name>
    <name type="common">Eastern diamondback rattlesnake</name>
    <dbReference type="NCBI Taxonomy" id="8729"/>
    <lineage>
        <taxon>Eukaryota</taxon>
        <taxon>Metazoa</taxon>
        <taxon>Chordata</taxon>
        <taxon>Craniata</taxon>
        <taxon>Vertebrata</taxon>
        <taxon>Euteleostomi</taxon>
        <taxon>Lepidosauria</taxon>
        <taxon>Squamata</taxon>
        <taxon>Bifurcata</taxon>
        <taxon>Unidentata</taxon>
        <taxon>Episquamata</taxon>
        <taxon>Toxicofera</taxon>
        <taxon>Serpentes</taxon>
        <taxon>Colubroidea</taxon>
        <taxon>Viperidae</taxon>
        <taxon>Crotalinae</taxon>
        <taxon>Crotalus</taxon>
    </lineage>
</organism>
<evidence type="ECO:0000313" key="2">
    <source>
        <dbReference type="EMBL" id="KAK9394845.1"/>
    </source>
</evidence>
<feature type="non-terminal residue" evidence="2">
    <location>
        <position position="1"/>
    </location>
</feature>
<comment type="caution">
    <text evidence="2">The sequence shown here is derived from an EMBL/GenBank/DDBJ whole genome shotgun (WGS) entry which is preliminary data.</text>
</comment>
<gene>
    <name evidence="2" type="ORF">NXF25_015373</name>
</gene>
<dbReference type="EMBL" id="JAOTOJ010000011">
    <property type="protein sequence ID" value="KAK9394845.1"/>
    <property type="molecule type" value="Genomic_DNA"/>
</dbReference>
<evidence type="ECO:0000256" key="1">
    <source>
        <dbReference type="SAM" id="MobiDB-lite"/>
    </source>
</evidence>
<evidence type="ECO:0000313" key="3">
    <source>
        <dbReference type="Proteomes" id="UP001474421"/>
    </source>
</evidence>
<accession>A0AAW1AYN5</accession>
<proteinExistence type="predicted"/>
<dbReference type="AlphaFoldDB" id="A0AAW1AYN5"/>
<keyword evidence="3" id="KW-1185">Reference proteome</keyword>
<name>A0AAW1AYN5_CROAD</name>
<protein>
    <submittedName>
        <fullName evidence="2">Uncharacterized protein</fullName>
    </submittedName>
</protein>
<dbReference type="Proteomes" id="UP001474421">
    <property type="component" value="Unassembled WGS sequence"/>
</dbReference>
<sequence length="431" mass="45949">DQDSAAGGLALSHAFSSLAGWEPSHGLACCVEHVCFSSAAKETQTSAGNILPLHLEKLVMCARMIRLNFHILSAQGLLLLCALSYFGARGPYAEAGEMDGCETQSKGPGRPQWAEGGGKKGPLDLSTTISLAAPKCPTVLLFYPARPPLVQLLTPFCLLSLFPEPDAIPGAAIFSNHSLNWTGVMPQLTCQSFQCSGERCYQDEAHGNNSQLCHNASHCELYRLNSTSYTARCSSDCGSANATEMCLQSGGPGRELCFMECCNSSDCLQLNATAYGKLLFGGLCSAMGQIPGGFLPLPDPLCRRVVWLAGAVGQRHSCFTCHGEGCYKRQKSSTNCIVGHDFCEMKKTGVHFVAGCSQHCKTKGHPCTRKSTAACYQECCQAMPKTSCLKLDGKVHFNRASGLTSASLLQLLAWASLLSLSCSISFLAGIN</sequence>
<feature type="region of interest" description="Disordered" evidence="1">
    <location>
        <begin position="98"/>
        <end position="120"/>
    </location>
</feature>
<reference evidence="2 3" key="1">
    <citation type="journal article" date="2024" name="Proc. Natl. Acad. Sci. U.S.A.">
        <title>The genetic regulatory architecture and epigenomic basis for age-related changes in rattlesnake venom.</title>
        <authorList>
            <person name="Hogan M.P."/>
            <person name="Holding M.L."/>
            <person name="Nystrom G.S."/>
            <person name="Colston T.J."/>
            <person name="Bartlett D.A."/>
            <person name="Mason A.J."/>
            <person name="Ellsworth S.A."/>
            <person name="Rautsaw R.M."/>
            <person name="Lawrence K.C."/>
            <person name="Strickland J.L."/>
            <person name="He B."/>
            <person name="Fraser P."/>
            <person name="Margres M.J."/>
            <person name="Gilbert D.M."/>
            <person name="Gibbs H.L."/>
            <person name="Parkinson C.L."/>
            <person name="Rokyta D.R."/>
        </authorList>
    </citation>
    <scope>NUCLEOTIDE SEQUENCE [LARGE SCALE GENOMIC DNA]</scope>
    <source>
        <strain evidence="2">DRR0105</strain>
    </source>
</reference>